<evidence type="ECO:0000256" key="5">
    <source>
        <dbReference type="ARBA" id="ARBA00035661"/>
    </source>
</evidence>
<dbReference type="Proteomes" id="UP000324832">
    <property type="component" value="Unassembled WGS sequence"/>
</dbReference>
<evidence type="ECO:0000256" key="4">
    <source>
        <dbReference type="ARBA" id="ARBA00023273"/>
    </source>
</evidence>
<dbReference type="PANTHER" id="PTHR22146:SF8">
    <property type="entry name" value="PROTEIN FAM166B"/>
    <property type="match status" value="1"/>
</dbReference>
<dbReference type="InterPro" id="IPR018902">
    <property type="entry name" value="CMI2A-C-like_dom"/>
</dbReference>
<name>A0A5E4QZ53_9NEOP</name>
<dbReference type="Pfam" id="PF10629">
    <property type="entry name" value="CMI2B-like"/>
    <property type="match status" value="1"/>
</dbReference>
<keyword evidence="8" id="KW-1185">Reference proteome</keyword>
<comment type="subcellular location">
    <subcellularLocation>
        <location evidence="1">Cytoplasm</location>
        <location evidence="1">Cytoskeleton</location>
        <location evidence="1">Cilium axoneme</location>
    </subcellularLocation>
</comment>
<sequence>MALDLLYGSLSRIQVPYRRHLWLYHAQDTAGSQCQPFREARFLPRLNAHFGQRYTVSATEALSEFQTAQLNQRAARHQLERVVDLQAGKGQPWDLVDRFSATAEFKLPLVVVRPECAGILRDLPMDEAKLPPASHSISPYFMENSDPEKYIKKGFAGHVPYGFQRFGDSSKKLTNSALCDFSSNYRRRQSTEWAPVNVVKPDPPMSINPTEIYHKHVGMLPNYAGHVPGCVFRFGKTYGNDTRDAKRWLRGDFTS</sequence>
<feature type="domain" description="Ciliary microtubule inner protein 2A-C-like" evidence="6">
    <location>
        <begin position="219"/>
        <end position="243"/>
    </location>
</feature>
<keyword evidence="3" id="KW-0206">Cytoskeleton</keyword>
<comment type="similarity">
    <text evidence="5">Belongs to the CIMIP2 family.</text>
</comment>
<keyword evidence="2" id="KW-0963">Cytoplasm</keyword>
<evidence type="ECO:0000313" key="7">
    <source>
        <dbReference type="EMBL" id="VVD03352.1"/>
    </source>
</evidence>
<accession>A0A5E4QZ53</accession>
<evidence type="ECO:0000256" key="3">
    <source>
        <dbReference type="ARBA" id="ARBA00023212"/>
    </source>
</evidence>
<dbReference type="PANTHER" id="PTHR22146">
    <property type="entry name" value="CAT EYE SYNDROME CRITICAL REGION PROTEIN 6"/>
    <property type="match status" value="1"/>
</dbReference>
<evidence type="ECO:0000313" key="8">
    <source>
        <dbReference type="Proteomes" id="UP000324832"/>
    </source>
</evidence>
<keyword evidence="4" id="KW-0966">Cell projection</keyword>
<dbReference type="AlphaFoldDB" id="A0A5E4QZ53"/>
<dbReference type="EMBL" id="FZQP02006700">
    <property type="protein sequence ID" value="VVD03352.1"/>
    <property type="molecule type" value="Genomic_DNA"/>
</dbReference>
<dbReference type="GO" id="GO:0015630">
    <property type="term" value="C:microtubule cytoskeleton"/>
    <property type="evidence" value="ECO:0007669"/>
    <property type="project" value="UniProtKB-ARBA"/>
</dbReference>
<evidence type="ECO:0000259" key="6">
    <source>
        <dbReference type="Pfam" id="PF10629"/>
    </source>
</evidence>
<gene>
    <name evidence="7" type="ORF">LSINAPIS_LOCUS13368</name>
</gene>
<evidence type="ECO:0000256" key="1">
    <source>
        <dbReference type="ARBA" id="ARBA00004430"/>
    </source>
</evidence>
<protein>
    <recommendedName>
        <fullName evidence="6">Ciliary microtubule inner protein 2A-C-like domain-containing protein</fullName>
    </recommendedName>
</protein>
<dbReference type="GO" id="GO:0005930">
    <property type="term" value="C:axoneme"/>
    <property type="evidence" value="ECO:0007669"/>
    <property type="project" value="UniProtKB-SubCell"/>
</dbReference>
<reference evidence="7 8" key="1">
    <citation type="submission" date="2017-07" db="EMBL/GenBank/DDBJ databases">
        <authorList>
            <person name="Talla V."/>
            <person name="Backstrom N."/>
        </authorList>
    </citation>
    <scope>NUCLEOTIDE SEQUENCE [LARGE SCALE GENOMIC DNA]</scope>
</reference>
<organism evidence="7 8">
    <name type="scientific">Leptidea sinapis</name>
    <dbReference type="NCBI Taxonomy" id="189913"/>
    <lineage>
        <taxon>Eukaryota</taxon>
        <taxon>Metazoa</taxon>
        <taxon>Ecdysozoa</taxon>
        <taxon>Arthropoda</taxon>
        <taxon>Hexapoda</taxon>
        <taxon>Insecta</taxon>
        <taxon>Pterygota</taxon>
        <taxon>Neoptera</taxon>
        <taxon>Endopterygota</taxon>
        <taxon>Lepidoptera</taxon>
        <taxon>Glossata</taxon>
        <taxon>Ditrysia</taxon>
        <taxon>Papilionoidea</taxon>
        <taxon>Pieridae</taxon>
        <taxon>Dismorphiinae</taxon>
        <taxon>Leptidea</taxon>
    </lineage>
</organism>
<evidence type="ECO:0000256" key="2">
    <source>
        <dbReference type="ARBA" id="ARBA00022490"/>
    </source>
</evidence>
<proteinExistence type="inferred from homology"/>